<evidence type="ECO:0000313" key="2">
    <source>
        <dbReference type="Proteomes" id="UP000176377"/>
    </source>
</evidence>
<proteinExistence type="predicted"/>
<reference evidence="1 2" key="1">
    <citation type="journal article" date="2016" name="Nat. Commun.">
        <title>Thousands of microbial genomes shed light on interconnected biogeochemical processes in an aquifer system.</title>
        <authorList>
            <person name="Anantharaman K."/>
            <person name="Brown C.T."/>
            <person name="Hug L.A."/>
            <person name="Sharon I."/>
            <person name="Castelle C.J."/>
            <person name="Probst A.J."/>
            <person name="Thomas B.C."/>
            <person name="Singh A."/>
            <person name="Wilkins M.J."/>
            <person name="Karaoz U."/>
            <person name="Brodie E.L."/>
            <person name="Williams K.H."/>
            <person name="Hubbard S.S."/>
            <person name="Banfield J.F."/>
        </authorList>
    </citation>
    <scope>NUCLEOTIDE SEQUENCE [LARGE SCALE GENOMIC DNA]</scope>
</reference>
<comment type="caution">
    <text evidence="1">The sequence shown here is derived from an EMBL/GenBank/DDBJ whole genome shotgun (WGS) entry which is preliminary data.</text>
</comment>
<evidence type="ECO:0008006" key="3">
    <source>
        <dbReference type="Google" id="ProtNLM"/>
    </source>
</evidence>
<dbReference type="Proteomes" id="UP000176377">
    <property type="component" value="Unassembled WGS sequence"/>
</dbReference>
<name>A0A1F6D9F2_9BACT</name>
<dbReference type="EMBL" id="MFLA01000038">
    <property type="protein sequence ID" value="OGG58083.1"/>
    <property type="molecule type" value="Genomic_DNA"/>
</dbReference>
<sequence length="276" mass="28352">MNMEQLSKSQIVLLTLLVSFVTSIATGIVTVSLMDQAPPAVAQTVNRIIERTIETVAVAPKTQTAATVVTQEKTVIVKEADLISQALTRVSPSVVRLFTTSTDTPAFLALGVVIDAAGTIVSDADMFKEGDVAIAELASGSRVRVVFSSQDATSAVAYFASATTTTEGKSVVWSPVSIAGVHPALGATVIAIGGKSTPRVGTGIVTTLIASTDEKGPQVIDTDVGADSIFAGSPLITTEGSLLGLRTGVARAASATGFISASVLMKTEEKKDEAQQ</sequence>
<dbReference type="AlphaFoldDB" id="A0A1F6D9F2"/>
<evidence type="ECO:0000313" key="1">
    <source>
        <dbReference type="EMBL" id="OGG58083.1"/>
    </source>
</evidence>
<dbReference type="SUPFAM" id="SSF50494">
    <property type="entry name" value="Trypsin-like serine proteases"/>
    <property type="match status" value="1"/>
</dbReference>
<dbReference type="InterPro" id="IPR009003">
    <property type="entry name" value="Peptidase_S1_PA"/>
</dbReference>
<gene>
    <name evidence="1" type="ORF">A2765_06250</name>
</gene>
<protein>
    <recommendedName>
        <fullName evidence="3">Serine protease</fullName>
    </recommendedName>
</protein>
<organism evidence="1 2">
    <name type="scientific">Candidatus Kaiserbacteria bacterium RIFCSPHIGHO2_01_FULL_56_24</name>
    <dbReference type="NCBI Taxonomy" id="1798487"/>
    <lineage>
        <taxon>Bacteria</taxon>
        <taxon>Candidatus Kaiseribacteriota</taxon>
    </lineage>
</organism>
<accession>A0A1F6D9F2</accession>
<dbReference type="Gene3D" id="2.40.10.120">
    <property type="match status" value="1"/>
</dbReference>